<sequence>MGLYVADSGPAGADPVVFLHGVATTSWMWRRQVRDLSGRLRCVTVDLPGHGRSAGIAWESLEATAKQVAEVIEVKLGGRANIVGMSLGGYVTAVLAAARPELVASAIVSGVSVVAGSMSKRMWRRSQLMMQYSSRGLSAKASAEAYGVPEEDVDGYRKANTFGSRQSLSRMGEEIFSFTIPPGAAQSQSPLLAVAGERESELVMKSLPLFAEGFGRGEARYAPNTGARWNGETPELFNVMVTSWVGEQRLPPRLRDPAGWVR</sequence>
<keyword evidence="2" id="KW-0378">Hydrolase</keyword>
<dbReference type="InterPro" id="IPR000073">
    <property type="entry name" value="AB_hydrolase_1"/>
</dbReference>
<dbReference type="Gene3D" id="3.40.50.1820">
    <property type="entry name" value="alpha/beta hydrolase"/>
    <property type="match status" value="1"/>
</dbReference>
<name>A0A6N9YJD7_9ACTN</name>
<dbReference type="Pfam" id="PF00561">
    <property type="entry name" value="Abhydrolase_1"/>
    <property type="match status" value="1"/>
</dbReference>
<organism evidence="2 3">
    <name type="scientific">Phytoactinopolyspora alkaliphila</name>
    <dbReference type="NCBI Taxonomy" id="1783498"/>
    <lineage>
        <taxon>Bacteria</taxon>
        <taxon>Bacillati</taxon>
        <taxon>Actinomycetota</taxon>
        <taxon>Actinomycetes</taxon>
        <taxon>Jiangellales</taxon>
        <taxon>Jiangellaceae</taxon>
        <taxon>Phytoactinopolyspora</taxon>
    </lineage>
</organism>
<evidence type="ECO:0000259" key="1">
    <source>
        <dbReference type="Pfam" id="PF00561"/>
    </source>
</evidence>
<keyword evidence="3" id="KW-1185">Reference proteome</keyword>
<dbReference type="InterPro" id="IPR050266">
    <property type="entry name" value="AB_hydrolase_sf"/>
</dbReference>
<reference evidence="2 3" key="1">
    <citation type="submission" date="2020-02" db="EMBL/GenBank/DDBJ databases">
        <authorList>
            <person name="Li X.-J."/>
            <person name="Feng X.-M."/>
        </authorList>
    </citation>
    <scope>NUCLEOTIDE SEQUENCE [LARGE SCALE GENOMIC DNA]</scope>
    <source>
        <strain evidence="2 3">CGMCC 4.7225</strain>
    </source>
</reference>
<protein>
    <submittedName>
        <fullName evidence="2">Alpha/beta hydrolase</fullName>
    </submittedName>
</protein>
<proteinExistence type="predicted"/>
<evidence type="ECO:0000313" key="3">
    <source>
        <dbReference type="Proteomes" id="UP000469185"/>
    </source>
</evidence>
<dbReference type="EMBL" id="JAAGOB010000003">
    <property type="protein sequence ID" value="NED95074.1"/>
    <property type="molecule type" value="Genomic_DNA"/>
</dbReference>
<gene>
    <name evidence="2" type="ORF">G1H11_07080</name>
</gene>
<dbReference type="GO" id="GO:0016787">
    <property type="term" value="F:hydrolase activity"/>
    <property type="evidence" value="ECO:0007669"/>
    <property type="project" value="UniProtKB-KW"/>
</dbReference>
<dbReference type="PANTHER" id="PTHR43798">
    <property type="entry name" value="MONOACYLGLYCEROL LIPASE"/>
    <property type="match status" value="1"/>
</dbReference>
<dbReference type="AlphaFoldDB" id="A0A6N9YJD7"/>
<dbReference type="Proteomes" id="UP000469185">
    <property type="component" value="Unassembled WGS sequence"/>
</dbReference>
<dbReference type="SUPFAM" id="SSF53474">
    <property type="entry name" value="alpha/beta-Hydrolases"/>
    <property type="match status" value="1"/>
</dbReference>
<accession>A0A6N9YJD7</accession>
<feature type="domain" description="AB hydrolase-1" evidence="1">
    <location>
        <begin position="15"/>
        <end position="117"/>
    </location>
</feature>
<dbReference type="InterPro" id="IPR029058">
    <property type="entry name" value="AB_hydrolase_fold"/>
</dbReference>
<comment type="caution">
    <text evidence="2">The sequence shown here is derived from an EMBL/GenBank/DDBJ whole genome shotgun (WGS) entry which is preliminary data.</text>
</comment>
<evidence type="ECO:0000313" key="2">
    <source>
        <dbReference type="EMBL" id="NED95074.1"/>
    </source>
</evidence>
<dbReference type="RefSeq" id="WP_163817456.1">
    <property type="nucleotide sequence ID" value="NZ_JAAGOB010000003.1"/>
</dbReference>